<sequence length="65" mass="7561">MYMWNLSVFLKVNIVDDDFSVGDLNSYAILMMIIVVLACMKGVGVYVDEYVKMFVFGDDYLMNDW</sequence>
<keyword evidence="1" id="KW-1133">Transmembrane helix</keyword>
<evidence type="ECO:0000313" key="5">
    <source>
        <dbReference type="Proteomes" id="UP000002051"/>
    </source>
</evidence>
<reference evidence="2" key="2">
    <citation type="submission" date="2007-03" db="EMBL/GenBank/DDBJ databases">
        <authorList>
            <consortium name="The International Medicago Genome Annotation Group"/>
        </authorList>
    </citation>
    <scope>NUCLEOTIDE SEQUENCE</scope>
</reference>
<reference evidence="2" key="1">
    <citation type="submission" date="2005-03" db="EMBL/GenBank/DDBJ databases">
        <authorList>
            <person name="Town C.D."/>
        </authorList>
    </citation>
    <scope>NUCLEOTIDE SEQUENCE</scope>
</reference>
<reference evidence="4" key="5">
    <citation type="submission" date="2015-04" db="UniProtKB">
        <authorList>
            <consortium name="EnsemblPlants"/>
        </authorList>
    </citation>
    <scope>IDENTIFICATION</scope>
    <source>
        <strain evidence="4">cv. Jemalong A17</strain>
    </source>
</reference>
<protein>
    <submittedName>
        <fullName evidence="3">Transmembrane protein, putative</fullName>
    </submittedName>
</protein>
<gene>
    <name evidence="3" type="ordered locus">MTR_7g011560</name>
    <name evidence="2" type="ORF">MtrDRAFT_AC155888g14v2</name>
</gene>
<dbReference type="EMBL" id="AC155888">
    <property type="protein sequence ID" value="ABN08267.1"/>
    <property type="molecule type" value="Genomic_DNA"/>
</dbReference>
<evidence type="ECO:0000256" key="1">
    <source>
        <dbReference type="SAM" id="Phobius"/>
    </source>
</evidence>
<dbReference type="EMBL" id="CM001223">
    <property type="protein sequence ID" value="AES77515.1"/>
    <property type="molecule type" value="Genomic_DNA"/>
</dbReference>
<dbReference type="PaxDb" id="3880-AES77515"/>
<reference evidence="3 5" key="3">
    <citation type="journal article" date="2011" name="Nature">
        <title>The Medicago genome provides insight into the evolution of rhizobial symbioses.</title>
        <authorList>
            <person name="Young N.D."/>
            <person name="Debelle F."/>
            <person name="Oldroyd G.E."/>
            <person name="Geurts R."/>
            <person name="Cannon S.B."/>
            <person name="Udvardi M.K."/>
            <person name="Benedito V.A."/>
            <person name="Mayer K.F."/>
            <person name="Gouzy J."/>
            <person name="Schoof H."/>
            <person name="Van de Peer Y."/>
            <person name="Proost S."/>
            <person name="Cook D.R."/>
            <person name="Meyers B.C."/>
            <person name="Spannagl M."/>
            <person name="Cheung F."/>
            <person name="De Mita S."/>
            <person name="Krishnakumar V."/>
            <person name="Gundlach H."/>
            <person name="Zhou S."/>
            <person name="Mudge J."/>
            <person name="Bharti A.K."/>
            <person name="Murray J.D."/>
            <person name="Naoumkina M.A."/>
            <person name="Rosen B."/>
            <person name="Silverstein K.A."/>
            <person name="Tang H."/>
            <person name="Rombauts S."/>
            <person name="Zhao P.X."/>
            <person name="Zhou P."/>
            <person name="Barbe V."/>
            <person name="Bardou P."/>
            <person name="Bechner M."/>
            <person name="Bellec A."/>
            <person name="Berger A."/>
            <person name="Berges H."/>
            <person name="Bidwell S."/>
            <person name="Bisseling T."/>
            <person name="Choisne N."/>
            <person name="Couloux A."/>
            <person name="Denny R."/>
            <person name="Deshpande S."/>
            <person name="Dai X."/>
            <person name="Doyle J.J."/>
            <person name="Dudez A.M."/>
            <person name="Farmer A.D."/>
            <person name="Fouteau S."/>
            <person name="Franken C."/>
            <person name="Gibelin C."/>
            <person name="Gish J."/>
            <person name="Goldstein S."/>
            <person name="Gonzalez A.J."/>
            <person name="Green P.J."/>
            <person name="Hallab A."/>
            <person name="Hartog M."/>
            <person name="Hua A."/>
            <person name="Humphray S.J."/>
            <person name="Jeong D.H."/>
            <person name="Jing Y."/>
            <person name="Jocker A."/>
            <person name="Kenton S.M."/>
            <person name="Kim D.J."/>
            <person name="Klee K."/>
            <person name="Lai H."/>
            <person name="Lang C."/>
            <person name="Lin S."/>
            <person name="Macmil S.L."/>
            <person name="Magdelenat G."/>
            <person name="Matthews L."/>
            <person name="McCorrison J."/>
            <person name="Monaghan E.L."/>
            <person name="Mun J.H."/>
            <person name="Najar F.Z."/>
            <person name="Nicholson C."/>
            <person name="Noirot C."/>
            <person name="O'Bleness M."/>
            <person name="Paule C.R."/>
            <person name="Poulain J."/>
            <person name="Prion F."/>
            <person name="Qin B."/>
            <person name="Qu C."/>
            <person name="Retzel E.F."/>
            <person name="Riddle C."/>
            <person name="Sallet E."/>
            <person name="Samain S."/>
            <person name="Samson N."/>
            <person name="Sanders I."/>
            <person name="Saurat O."/>
            <person name="Scarpelli C."/>
            <person name="Schiex T."/>
            <person name="Segurens B."/>
            <person name="Severin A.J."/>
            <person name="Sherrier D.J."/>
            <person name="Shi R."/>
            <person name="Sims S."/>
            <person name="Singer S.R."/>
            <person name="Sinharoy S."/>
            <person name="Sterck L."/>
            <person name="Viollet A."/>
            <person name="Wang B.B."/>
            <person name="Wang K."/>
            <person name="Wang M."/>
            <person name="Wang X."/>
            <person name="Warfsmann J."/>
            <person name="Weissenbach J."/>
            <person name="White D.D."/>
            <person name="White J.D."/>
            <person name="Wiley G.B."/>
            <person name="Wincker P."/>
            <person name="Xing Y."/>
            <person name="Yang L."/>
            <person name="Yao Z."/>
            <person name="Ying F."/>
            <person name="Zhai J."/>
            <person name="Zhou L."/>
            <person name="Zuber A."/>
            <person name="Denarie J."/>
            <person name="Dixon R.A."/>
            <person name="May G.D."/>
            <person name="Schwartz D.C."/>
            <person name="Rogers J."/>
            <person name="Quetier F."/>
            <person name="Town C.D."/>
            <person name="Roe B.A."/>
        </authorList>
    </citation>
    <scope>NUCLEOTIDE SEQUENCE [LARGE SCALE GENOMIC DNA]</scope>
    <source>
        <strain evidence="3">A17</strain>
        <strain evidence="4 5">cv. Jemalong A17</strain>
    </source>
</reference>
<accession>A2Q3R7</accession>
<organism evidence="2">
    <name type="scientific">Medicago truncatula</name>
    <name type="common">Barrel medic</name>
    <name type="synonym">Medicago tribuloides</name>
    <dbReference type="NCBI Taxonomy" id="3880"/>
    <lineage>
        <taxon>Eukaryota</taxon>
        <taxon>Viridiplantae</taxon>
        <taxon>Streptophyta</taxon>
        <taxon>Embryophyta</taxon>
        <taxon>Tracheophyta</taxon>
        <taxon>Spermatophyta</taxon>
        <taxon>Magnoliopsida</taxon>
        <taxon>eudicotyledons</taxon>
        <taxon>Gunneridae</taxon>
        <taxon>Pentapetalae</taxon>
        <taxon>rosids</taxon>
        <taxon>fabids</taxon>
        <taxon>Fabales</taxon>
        <taxon>Fabaceae</taxon>
        <taxon>Papilionoideae</taxon>
        <taxon>50 kb inversion clade</taxon>
        <taxon>NPAAA clade</taxon>
        <taxon>Hologalegina</taxon>
        <taxon>IRL clade</taxon>
        <taxon>Trifolieae</taxon>
        <taxon>Medicago</taxon>
    </lineage>
</organism>
<evidence type="ECO:0000313" key="3">
    <source>
        <dbReference type="EMBL" id="AES77515.1"/>
    </source>
</evidence>
<dbReference type="AlphaFoldDB" id="A2Q3R7"/>
<keyword evidence="1" id="KW-0472">Membrane</keyword>
<name>A2Q3R7_MEDTR</name>
<dbReference type="HOGENOM" id="CLU_2853126_0_0_1"/>
<dbReference type="EnsemblPlants" id="AES77515">
    <property type="protein sequence ID" value="AES77515"/>
    <property type="gene ID" value="MTR_7g011560"/>
</dbReference>
<reference evidence="3 5" key="4">
    <citation type="journal article" date="2014" name="BMC Genomics">
        <title>An improved genome release (version Mt4.0) for the model legume Medicago truncatula.</title>
        <authorList>
            <person name="Tang H."/>
            <person name="Krishnakumar V."/>
            <person name="Bidwell S."/>
            <person name="Rosen B."/>
            <person name="Chan A."/>
            <person name="Zhou S."/>
            <person name="Gentzbittel L."/>
            <person name="Childs K.L."/>
            <person name="Yandell M."/>
            <person name="Gundlach H."/>
            <person name="Mayer K.F."/>
            <person name="Schwartz D.C."/>
            <person name="Town C.D."/>
        </authorList>
    </citation>
    <scope>GENOME REANNOTATION</scope>
    <source>
        <strain evidence="4 5">cv. Jemalong A17</strain>
    </source>
</reference>
<feature type="transmembrane region" description="Helical" evidence="1">
    <location>
        <begin position="27"/>
        <end position="47"/>
    </location>
</feature>
<evidence type="ECO:0000313" key="4">
    <source>
        <dbReference type="EnsemblPlants" id="AES77515"/>
    </source>
</evidence>
<proteinExistence type="predicted"/>
<evidence type="ECO:0000313" key="2">
    <source>
        <dbReference type="EMBL" id="ABN08267.1"/>
    </source>
</evidence>
<keyword evidence="1 3" id="KW-0812">Transmembrane</keyword>
<dbReference type="Proteomes" id="UP000002051">
    <property type="component" value="Unassembled WGS sequence"/>
</dbReference>
<keyword evidence="5" id="KW-1185">Reference proteome</keyword>